<keyword evidence="4" id="KW-0804">Transcription</keyword>
<dbReference type="AlphaFoldDB" id="A0A5N8X0U3"/>
<evidence type="ECO:0000259" key="5">
    <source>
        <dbReference type="Pfam" id="PF04198"/>
    </source>
</evidence>
<keyword evidence="7" id="KW-1185">Reference proteome</keyword>
<feature type="domain" description="Sugar-binding" evidence="5">
    <location>
        <begin position="92"/>
        <end position="342"/>
    </location>
</feature>
<dbReference type="GO" id="GO:0030246">
    <property type="term" value="F:carbohydrate binding"/>
    <property type="evidence" value="ECO:0007669"/>
    <property type="project" value="InterPro"/>
</dbReference>
<dbReference type="Proteomes" id="UP000373149">
    <property type="component" value="Unassembled WGS sequence"/>
</dbReference>
<evidence type="ECO:0000313" key="7">
    <source>
        <dbReference type="Proteomes" id="UP000373149"/>
    </source>
</evidence>
<keyword evidence="2" id="KW-0805">Transcription regulation</keyword>
<dbReference type="InterPro" id="IPR036388">
    <property type="entry name" value="WH-like_DNA-bd_sf"/>
</dbReference>
<proteinExistence type="inferred from homology"/>
<sequence>MRRICKDERRIQSVNSSEEMAVSGMSAGRSAMRMGPAELVQAAAMARRFYLEGKSKIQIAEEFGVSRFKVARVLETALERDLVRIEIRVPAELDAERSDALRARYGLRHAVVVESPAEAEESPDPENLGEVAADLLGELVTEGDVLGLAWGRSTIHMAAALDRLPPCTVVQLTGVYDAGTAERGSVEAVRRAAQVSGGDAHPIYAPMLLPDAATAAALRHQTGIARAFEYFDKVTVACVSIGSWEAGISTVHDMLTEEERAHYASLGVAAEMSAHLFDAEGRRVGRDLGERCITVKADQLRRIPEVVAIAGGQRKAAAIDAVLRSGLVTSLVTDTAAADALLMAGPAPRSALNRTDPDDALRA</sequence>
<name>A0A5N8X0U3_9ACTN</name>
<dbReference type="InterPro" id="IPR007324">
    <property type="entry name" value="Sugar-bd_dom_put"/>
</dbReference>
<evidence type="ECO:0000256" key="3">
    <source>
        <dbReference type="ARBA" id="ARBA00023125"/>
    </source>
</evidence>
<dbReference type="SUPFAM" id="SSF100950">
    <property type="entry name" value="NagB/RpiA/CoA transferase-like"/>
    <property type="match status" value="1"/>
</dbReference>
<dbReference type="GO" id="GO:0003677">
    <property type="term" value="F:DNA binding"/>
    <property type="evidence" value="ECO:0007669"/>
    <property type="project" value="UniProtKB-KW"/>
</dbReference>
<dbReference type="Gene3D" id="3.40.50.1360">
    <property type="match status" value="1"/>
</dbReference>
<dbReference type="PANTHER" id="PTHR34294:SF1">
    <property type="entry name" value="TRANSCRIPTIONAL REGULATOR LSRR"/>
    <property type="match status" value="1"/>
</dbReference>
<evidence type="ECO:0000256" key="2">
    <source>
        <dbReference type="ARBA" id="ARBA00023015"/>
    </source>
</evidence>
<evidence type="ECO:0000256" key="4">
    <source>
        <dbReference type="ARBA" id="ARBA00023163"/>
    </source>
</evidence>
<organism evidence="6 7">
    <name type="scientific">Streptomyces acidicola</name>
    <dbReference type="NCBI Taxonomy" id="2596892"/>
    <lineage>
        <taxon>Bacteria</taxon>
        <taxon>Bacillati</taxon>
        <taxon>Actinomycetota</taxon>
        <taxon>Actinomycetes</taxon>
        <taxon>Kitasatosporales</taxon>
        <taxon>Streptomycetaceae</taxon>
        <taxon>Streptomyces</taxon>
    </lineage>
</organism>
<comment type="similarity">
    <text evidence="1">Belongs to the SorC transcriptional regulatory family.</text>
</comment>
<evidence type="ECO:0000313" key="6">
    <source>
        <dbReference type="EMBL" id="MPY53241.1"/>
    </source>
</evidence>
<dbReference type="Gene3D" id="1.10.10.10">
    <property type="entry name" value="Winged helix-like DNA-binding domain superfamily/Winged helix DNA-binding domain"/>
    <property type="match status" value="1"/>
</dbReference>
<comment type="caution">
    <text evidence="6">The sequence shown here is derived from an EMBL/GenBank/DDBJ whole genome shotgun (WGS) entry which is preliminary data.</text>
</comment>
<dbReference type="InterPro" id="IPR037171">
    <property type="entry name" value="NagB/RpiA_transferase-like"/>
</dbReference>
<dbReference type="InterPro" id="IPR051054">
    <property type="entry name" value="SorC_transcr_regulators"/>
</dbReference>
<keyword evidence="3" id="KW-0238">DNA-binding</keyword>
<gene>
    <name evidence="6" type="ORF">FPZ41_33600</name>
</gene>
<dbReference type="Pfam" id="PF04198">
    <property type="entry name" value="Sugar-bind"/>
    <property type="match status" value="1"/>
</dbReference>
<evidence type="ECO:0000256" key="1">
    <source>
        <dbReference type="ARBA" id="ARBA00010466"/>
    </source>
</evidence>
<dbReference type="EMBL" id="VMNX01000180">
    <property type="protein sequence ID" value="MPY53241.1"/>
    <property type="molecule type" value="Genomic_DNA"/>
</dbReference>
<dbReference type="PANTHER" id="PTHR34294">
    <property type="entry name" value="TRANSCRIPTIONAL REGULATOR-RELATED"/>
    <property type="match status" value="1"/>
</dbReference>
<reference evidence="6 7" key="1">
    <citation type="submission" date="2019-09" db="EMBL/GenBank/DDBJ databases">
        <authorList>
            <person name="Duangmal K."/>
            <person name="Teo W.F.A."/>
            <person name="Lipun K."/>
        </authorList>
    </citation>
    <scope>NUCLEOTIDE SEQUENCE [LARGE SCALE GENOMIC DNA]</scope>
    <source>
        <strain evidence="6 7">K1PN6</strain>
    </source>
</reference>
<accession>A0A5N8X0U3</accession>
<protein>
    <submittedName>
        <fullName evidence="6">Transcriptional regulator</fullName>
    </submittedName>
</protein>